<feature type="region of interest" description="Disordered" evidence="5">
    <location>
        <begin position="145"/>
        <end position="165"/>
    </location>
</feature>
<evidence type="ECO:0000259" key="7">
    <source>
        <dbReference type="Pfam" id="PF13515"/>
    </source>
</evidence>
<evidence type="ECO:0000256" key="2">
    <source>
        <dbReference type="ARBA" id="ARBA00022692"/>
    </source>
</evidence>
<reference evidence="8 9" key="1">
    <citation type="submission" date="2024-06" db="EMBL/GenBank/DDBJ databases">
        <title>The Natural Products Discovery Center: Release of the First 8490 Sequenced Strains for Exploring Actinobacteria Biosynthetic Diversity.</title>
        <authorList>
            <person name="Kalkreuter E."/>
            <person name="Kautsar S.A."/>
            <person name="Yang D."/>
            <person name="Bader C.D."/>
            <person name="Teijaro C.N."/>
            <person name="Fluegel L."/>
            <person name="Davis C.M."/>
            <person name="Simpson J.R."/>
            <person name="Lauterbach L."/>
            <person name="Steele A.D."/>
            <person name="Gui C."/>
            <person name="Meng S."/>
            <person name="Li G."/>
            <person name="Viehrig K."/>
            <person name="Ye F."/>
            <person name="Su P."/>
            <person name="Kiefer A.F."/>
            <person name="Nichols A."/>
            <person name="Cepeda A.J."/>
            <person name="Yan W."/>
            <person name="Fan B."/>
            <person name="Jiang Y."/>
            <person name="Adhikari A."/>
            <person name="Zheng C.-J."/>
            <person name="Schuster L."/>
            <person name="Cowan T.M."/>
            <person name="Smanski M.J."/>
            <person name="Chevrette M.G."/>
            <person name="De Carvalho L.P.S."/>
            <person name="Shen B."/>
        </authorList>
    </citation>
    <scope>NUCLEOTIDE SEQUENCE [LARGE SCALE GENOMIC DNA]</scope>
    <source>
        <strain evidence="8 9">NPDC000632</strain>
    </source>
</reference>
<proteinExistence type="predicted"/>
<dbReference type="Pfam" id="PF13515">
    <property type="entry name" value="FUSC_2"/>
    <property type="match status" value="1"/>
</dbReference>
<evidence type="ECO:0000256" key="6">
    <source>
        <dbReference type="SAM" id="Phobius"/>
    </source>
</evidence>
<feature type="transmembrane region" description="Helical" evidence="6">
    <location>
        <begin position="12"/>
        <end position="29"/>
    </location>
</feature>
<sequence length="215" mass="22311">MAALLPLERGHWAAISAAAVLHPVNLRITSQRAAQRALGTAAGLLLAFAALAAGVEPVVLAVLIVVPEFLPEYAVVRNHAPAFVFVTPPALLMSDLAAPAPAGELVLDRVLGSVVGIVVALGCALLVVHDRAAVRVARAGRVRAGRGPCRTGAQEPRRAAARPRPGRAGTAVVVLREADDAASGELWPAGIDPALLATTEQRACRLLARLHRPRP</sequence>
<evidence type="ECO:0000256" key="5">
    <source>
        <dbReference type="SAM" id="MobiDB-lite"/>
    </source>
</evidence>
<accession>A0ABV1VR75</accession>
<dbReference type="EMBL" id="JBEPCV010000046">
    <property type="protein sequence ID" value="MER6908480.1"/>
    <property type="molecule type" value="Genomic_DNA"/>
</dbReference>
<protein>
    <submittedName>
        <fullName evidence="8">FUSC family protein</fullName>
    </submittedName>
</protein>
<keyword evidence="3 6" id="KW-1133">Transmembrane helix</keyword>
<evidence type="ECO:0000313" key="8">
    <source>
        <dbReference type="EMBL" id="MER6908480.1"/>
    </source>
</evidence>
<gene>
    <name evidence="8" type="ORF">ABT322_33050</name>
</gene>
<comment type="caution">
    <text evidence="8">The sequence shown here is derived from an EMBL/GenBank/DDBJ whole genome shotgun (WGS) entry which is preliminary data.</text>
</comment>
<comment type="subcellular location">
    <subcellularLocation>
        <location evidence="1">Membrane</location>
        <topology evidence="1">Multi-pass membrane protein</topology>
    </subcellularLocation>
</comment>
<dbReference type="Proteomes" id="UP001490330">
    <property type="component" value="Unassembled WGS sequence"/>
</dbReference>
<keyword evidence="2 6" id="KW-0812">Transmembrane</keyword>
<evidence type="ECO:0000256" key="1">
    <source>
        <dbReference type="ARBA" id="ARBA00004141"/>
    </source>
</evidence>
<feature type="domain" description="Integral membrane bound transporter" evidence="7">
    <location>
        <begin position="2"/>
        <end position="121"/>
    </location>
</feature>
<name>A0ABV1VR75_9ACTN</name>
<feature type="transmembrane region" description="Helical" evidence="6">
    <location>
        <begin position="41"/>
        <end position="66"/>
    </location>
</feature>
<evidence type="ECO:0000256" key="3">
    <source>
        <dbReference type="ARBA" id="ARBA00022989"/>
    </source>
</evidence>
<dbReference type="RefSeq" id="WP_350724124.1">
    <property type="nucleotide sequence ID" value="NZ_JBEPCO010000051.1"/>
</dbReference>
<organism evidence="8 9">
    <name type="scientific">Streptomyces flaveolus</name>
    <dbReference type="NCBI Taxonomy" id="67297"/>
    <lineage>
        <taxon>Bacteria</taxon>
        <taxon>Bacillati</taxon>
        <taxon>Actinomycetota</taxon>
        <taxon>Actinomycetes</taxon>
        <taxon>Kitasatosporales</taxon>
        <taxon>Streptomycetaceae</taxon>
        <taxon>Streptomyces</taxon>
    </lineage>
</organism>
<feature type="transmembrane region" description="Helical" evidence="6">
    <location>
        <begin position="110"/>
        <end position="128"/>
    </location>
</feature>
<keyword evidence="9" id="KW-1185">Reference proteome</keyword>
<dbReference type="InterPro" id="IPR049453">
    <property type="entry name" value="Memb_transporter_dom"/>
</dbReference>
<evidence type="ECO:0000313" key="9">
    <source>
        <dbReference type="Proteomes" id="UP001490330"/>
    </source>
</evidence>
<keyword evidence="4 6" id="KW-0472">Membrane</keyword>
<evidence type="ECO:0000256" key="4">
    <source>
        <dbReference type="ARBA" id="ARBA00023136"/>
    </source>
</evidence>